<protein>
    <submittedName>
        <fullName evidence="2">Uncharacterized protein</fullName>
    </submittedName>
</protein>
<dbReference type="STRING" id="58114.SAMN05216270_11816"/>
<evidence type="ECO:0000313" key="2">
    <source>
        <dbReference type="EMBL" id="SDE31426.1"/>
    </source>
</evidence>
<gene>
    <name evidence="2" type="ORF">SAMN05216270_11816</name>
</gene>
<feature type="transmembrane region" description="Helical" evidence="1">
    <location>
        <begin position="228"/>
        <end position="247"/>
    </location>
</feature>
<keyword evidence="1" id="KW-0472">Membrane</keyword>
<dbReference type="AlphaFoldDB" id="A0A1G7BYD2"/>
<proteinExistence type="predicted"/>
<name>A0A1G7BYD2_9ACTN</name>
<dbReference type="OrthoDB" id="8478704at2"/>
<feature type="transmembrane region" description="Helical" evidence="1">
    <location>
        <begin position="132"/>
        <end position="150"/>
    </location>
</feature>
<keyword evidence="1" id="KW-1133">Transmembrane helix</keyword>
<accession>A0A1G7BYD2</accession>
<reference evidence="3" key="1">
    <citation type="submission" date="2016-10" db="EMBL/GenBank/DDBJ databases">
        <authorList>
            <person name="Varghese N."/>
            <person name="Submissions S."/>
        </authorList>
    </citation>
    <scope>NUCLEOTIDE SEQUENCE [LARGE SCALE GENOMIC DNA]</scope>
    <source>
        <strain evidence="3">CGMCC 4.3516</strain>
    </source>
</reference>
<feature type="transmembrane region" description="Helical" evidence="1">
    <location>
        <begin position="253"/>
        <end position="271"/>
    </location>
</feature>
<feature type="transmembrane region" description="Helical" evidence="1">
    <location>
        <begin position="195"/>
        <end position="216"/>
    </location>
</feature>
<feature type="transmembrane region" description="Helical" evidence="1">
    <location>
        <begin position="50"/>
        <end position="68"/>
    </location>
</feature>
<dbReference type="Proteomes" id="UP000198949">
    <property type="component" value="Unassembled WGS sequence"/>
</dbReference>
<feature type="transmembrane region" description="Helical" evidence="1">
    <location>
        <begin position="283"/>
        <end position="300"/>
    </location>
</feature>
<feature type="transmembrane region" description="Helical" evidence="1">
    <location>
        <begin position="162"/>
        <end position="183"/>
    </location>
</feature>
<dbReference type="RefSeq" id="WP_091039862.1">
    <property type="nucleotide sequence ID" value="NZ_FNAD01000018.1"/>
</dbReference>
<keyword evidence="3" id="KW-1185">Reference proteome</keyword>
<keyword evidence="1" id="KW-0812">Transmembrane</keyword>
<evidence type="ECO:0000313" key="3">
    <source>
        <dbReference type="Proteomes" id="UP000198949"/>
    </source>
</evidence>
<dbReference type="EMBL" id="FNAD01000018">
    <property type="protein sequence ID" value="SDE31426.1"/>
    <property type="molecule type" value="Genomic_DNA"/>
</dbReference>
<evidence type="ECO:0000256" key="1">
    <source>
        <dbReference type="SAM" id="Phobius"/>
    </source>
</evidence>
<sequence length="334" mass="35084">METATPPTPPRTRPAGPVRLLLVLALLVLSPIGAEYLSGYDDSTGNPLALLGGLFVFIPLYGAAAVLIREAARRFGIDWGGVLTMGAAFGIVEAGLIDQAMFSHNYRDIPYWQDLVGPTWIEPLGFGAASSLGWIIGHMVMSITAPIVLAEGLSPRLADRPWLRAPGLIATALLYLAGAWTVLRWHYDTESDHASAGQLIGAAAVALALVVLAFAFGRRKAERVERRIPPLWAIGAAAFAAICTVGLDSTWAGVALIAAALGAVAVGAAYFARSTAWGRRQVAALAVGALLAQAFLGFFTEPLGGVDPVAKYGHNVAATLLVLALGAWALRRTR</sequence>
<feature type="transmembrane region" description="Helical" evidence="1">
    <location>
        <begin position="312"/>
        <end position="330"/>
    </location>
</feature>
<organism evidence="2 3">
    <name type="scientific">Glycomyces harbinensis</name>
    <dbReference type="NCBI Taxonomy" id="58114"/>
    <lineage>
        <taxon>Bacteria</taxon>
        <taxon>Bacillati</taxon>
        <taxon>Actinomycetota</taxon>
        <taxon>Actinomycetes</taxon>
        <taxon>Glycomycetales</taxon>
        <taxon>Glycomycetaceae</taxon>
        <taxon>Glycomyces</taxon>
    </lineage>
</organism>
<feature type="transmembrane region" description="Helical" evidence="1">
    <location>
        <begin position="75"/>
        <end position="97"/>
    </location>
</feature>